<dbReference type="InterPro" id="IPR040460">
    <property type="entry name" value="Gasdermin_pore"/>
</dbReference>
<evidence type="ECO:0000259" key="13">
    <source>
        <dbReference type="Pfam" id="PF17708"/>
    </source>
</evidence>
<accession>A0AAD5FJN0</accession>
<evidence type="ECO:0000259" key="12">
    <source>
        <dbReference type="Pfam" id="PF04598"/>
    </source>
</evidence>
<evidence type="ECO:0000256" key="1">
    <source>
        <dbReference type="ARBA" id="ARBA00004496"/>
    </source>
</evidence>
<dbReference type="GO" id="GO:0005886">
    <property type="term" value="C:plasma membrane"/>
    <property type="evidence" value="ECO:0007669"/>
    <property type="project" value="UniProtKB-SubCell"/>
</dbReference>
<keyword evidence="8" id="KW-0812">Transmembrane</keyword>
<evidence type="ECO:0000256" key="5">
    <source>
        <dbReference type="ARBA" id="ARBA00022475"/>
    </source>
</evidence>
<keyword evidence="7" id="KW-1210">Necrosis</keyword>
<comment type="caution">
    <text evidence="14">The sequence shown here is derived from an EMBL/GenBank/DDBJ whole genome shotgun (WGS) entry which is preliminary data.</text>
</comment>
<evidence type="ECO:0000256" key="11">
    <source>
        <dbReference type="ARBA" id="ARBA00023288"/>
    </source>
</evidence>
<dbReference type="GO" id="GO:0005737">
    <property type="term" value="C:cytoplasm"/>
    <property type="evidence" value="ECO:0007669"/>
    <property type="project" value="UniProtKB-SubCell"/>
</dbReference>
<keyword evidence="15" id="KW-1185">Reference proteome</keyword>
<evidence type="ECO:0000256" key="2">
    <source>
        <dbReference type="ARBA" id="ARBA00004651"/>
    </source>
</evidence>
<dbReference type="GO" id="GO:0012501">
    <property type="term" value="P:programmed cell death"/>
    <property type="evidence" value="ECO:0007669"/>
    <property type="project" value="UniProtKB-KW"/>
</dbReference>
<keyword evidence="11" id="KW-0449">Lipoprotein</keyword>
<comment type="similarity">
    <text evidence="3">Belongs to the gasdermin family.</text>
</comment>
<feature type="non-terminal residue" evidence="14">
    <location>
        <position position="1"/>
    </location>
</feature>
<evidence type="ECO:0000313" key="15">
    <source>
        <dbReference type="Proteomes" id="UP001205998"/>
    </source>
</evidence>
<dbReference type="PANTHER" id="PTHR15207:SF3">
    <property type="entry name" value="DEAFNESS, AUTOSOMAL DOMINANT 5-RELATED"/>
    <property type="match status" value="1"/>
</dbReference>
<proteinExistence type="inferred from homology"/>
<dbReference type="Proteomes" id="UP001205998">
    <property type="component" value="Unassembled WGS sequence"/>
</dbReference>
<dbReference type="PANTHER" id="PTHR15207">
    <property type="entry name" value="NONSYNDROMIC HEARING IMPAIRMENT PROTEIN"/>
    <property type="match status" value="1"/>
</dbReference>
<dbReference type="Pfam" id="PF04598">
    <property type="entry name" value="Gasdermin"/>
    <property type="match status" value="1"/>
</dbReference>
<keyword evidence="6" id="KW-0963">Cytoplasm</keyword>
<organism evidence="14 15">
    <name type="scientific">Silurus asotus</name>
    <name type="common">Amur catfish</name>
    <name type="synonym">Parasilurus asotus</name>
    <dbReference type="NCBI Taxonomy" id="30991"/>
    <lineage>
        <taxon>Eukaryota</taxon>
        <taxon>Metazoa</taxon>
        <taxon>Chordata</taxon>
        <taxon>Craniata</taxon>
        <taxon>Vertebrata</taxon>
        <taxon>Euteleostomi</taxon>
        <taxon>Actinopterygii</taxon>
        <taxon>Neopterygii</taxon>
        <taxon>Teleostei</taxon>
        <taxon>Ostariophysi</taxon>
        <taxon>Siluriformes</taxon>
        <taxon>Siluridae</taxon>
        <taxon>Silurus</taxon>
    </lineage>
</organism>
<gene>
    <name evidence="14" type="ORF">C0J50_22235</name>
</gene>
<feature type="domain" description="Gasdermin pore forming" evidence="12">
    <location>
        <begin position="1"/>
        <end position="243"/>
    </location>
</feature>
<evidence type="ECO:0000256" key="3">
    <source>
        <dbReference type="ARBA" id="ARBA00009279"/>
    </source>
</evidence>
<keyword evidence="9" id="KW-0472">Membrane</keyword>
<name>A0AAD5FJN0_SILAS</name>
<dbReference type="EMBL" id="MU551696">
    <property type="protein sequence ID" value="KAI5618253.1"/>
    <property type="molecule type" value="Genomic_DNA"/>
</dbReference>
<evidence type="ECO:0000256" key="6">
    <source>
        <dbReference type="ARBA" id="ARBA00022490"/>
    </source>
</evidence>
<evidence type="ECO:0000256" key="10">
    <source>
        <dbReference type="ARBA" id="ARBA00023139"/>
    </source>
</evidence>
<evidence type="ECO:0000313" key="14">
    <source>
        <dbReference type="EMBL" id="KAI5618253.1"/>
    </source>
</evidence>
<dbReference type="InterPro" id="IPR042377">
    <property type="entry name" value="GSDME"/>
</dbReference>
<feature type="domain" description="Gasdermin PUB" evidence="13">
    <location>
        <begin position="270"/>
        <end position="449"/>
    </location>
</feature>
<dbReference type="AlphaFoldDB" id="A0AAD5FJN0"/>
<comment type="subcellular location">
    <subcellularLocation>
        <location evidence="2">Cell membrane</location>
        <topology evidence="2">Multi-pass membrane protein</topology>
    </subcellularLocation>
    <subcellularLocation>
        <location evidence="1">Cytoplasm</location>
    </subcellularLocation>
</comment>
<evidence type="ECO:0000256" key="4">
    <source>
        <dbReference type="ARBA" id="ARBA00022452"/>
    </source>
</evidence>
<keyword evidence="4" id="KW-1134">Transmembrane beta strand</keyword>
<sequence>MFAKATKGFVDEIDPDGCLIPVSRLNESDNLIVSSLVIKRNPFWFWQQPRYMPTDFTLNDVLLGEPPISPVVIETDFLKYNSTMENNTTGGAEAGIGPGSLNIEGKGSSKLASSFGSLMKQEVDLQKLLDDIKDRCLDFQHSLLKQTAQRRRDVFALVKERIITTQTCKVTEEVQEGGSCSAFLGFTVPKKIEVSPAGLHSILILHSDSNVFLEIPAKTALAYSLMELNLKKTGQFEVCLMPDTYGCIEVDGLNATSTALLYSTSFQSPLQNIQGELVHFERLSRLPASTRSSLFEQITVLLKDKTAISTLVFALEDLNCGRKSDLSMLDKVPNLKNAVQTTLDLIKEKEDLGDGPLERLTLENQSQPSALTAIHILTSALEEMTEFTLSAFESCCQRPTIQALHLLVQNVMENKECSLKDSTLAVVAEKDTYSKVQELFGSSDVVLYKEEDVIQAQISGQGGLSLILCIAIFGLASL</sequence>
<dbReference type="InterPro" id="IPR041263">
    <property type="entry name" value="Gasdermin_PUB"/>
</dbReference>
<evidence type="ECO:0000256" key="7">
    <source>
        <dbReference type="ARBA" id="ARBA00022590"/>
    </source>
</evidence>
<keyword evidence="5" id="KW-1003">Cell membrane</keyword>
<evidence type="ECO:0000256" key="9">
    <source>
        <dbReference type="ARBA" id="ARBA00023136"/>
    </source>
</evidence>
<reference evidence="14" key="1">
    <citation type="submission" date="2018-07" db="EMBL/GenBank/DDBJ databases">
        <title>Comparative genomics of catfishes provides insights into carnivory and benthic adaptation.</title>
        <authorList>
            <person name="Zhang Y."/>
            <person name="Wang D."/>
            <person name="Peng Z."/>
            <person name="Zheng S."/>
            <person name="Shao F."/>
            <person name="Tao W."/>
        </authorList>
    </citation>
    <scope>NUCLEOTIDE SEQUENCE</scope>
    <source>
        <strain evidence="14">Chongqing</strain>
    </source>
</reference>
<protein>
    <submittedName>
        <fullName evidence="14">Gasdermin Eb</fullName>
    </submittedName>
</protein>
<keyword evidence="10" id="KW-0564">Palmitate</keyword>
<evidence type="ECO:0000256" key="8">
    <source>
        <dbReference type="ARBA" id="ARBA00022692"/>
    </source>
</evidence>
<dbReference type="Pfam" id="PF17708">
    <property type="entry name" value="Gasdermin_C"/>
    <property type="match status" value="1"/>
</dbReference>